<evidence type="ECO:0000313" key="4">
    <source>
        <dbReference type="Proteomes" id="UP001497516"/>
    </source>
</evidence>
<reference evidence="3 4" key="1">
    <citation type="submission" date="2024-04" db="EMBL/GenBank/DDBJ databases">
        <authorList>
            <person name="Fracassetti M."/>
        </authorList>
    </citation>
    <scope>NUCLEOTIDE SEQUENCE [LARGE SCALE GENOMIC DNA]</scope>
</reference>
<feature type="transmembrane region" description="Helical" evidence="1">
    <location>
        <begin position="64"/>
        <end position="88"/>
    </location>
</feature>
<dbReference type="AlphaFoldDB" id="A0AAV2GP20"/>
<evidence type="ECO:0000259" key="2">
    <source>
        <dbReference type="Pfam" id="PF25884"/>
    </source>
</evidence>
<organism evidence="3 4">
    <name type="scientific">Linum trigynum</name>
    <dbReference type="NCBI Taxonomy" id="586398"/>
    <lineage>
        <taxon>Eukaryota</taxon>
        <taxon>Viridiplantae</taxon>
        <taxon>Streptophyta</taxon>
        <taxon>Embryophyta</taxon>
        <taxon>Tracheophyta</taxon>
        <taxon>Spermatophyta</taxon>
        <taxon>Magnoliopsida</taxon>
        <taxon>eudicotyledons</taxon>
        <taxon>Gunneridae</taxon>
        <taxon>Pentapetalae</taxon>
        <taxon>rosids</taxon>
        <taxon>fabids</taxon>
        <taxon>Malpighiales</taxon>
        <taxon>Linaceae</taxon>
        <taxon>Linum</taxon>
    </lineage>
</organism>
<feature type="domain" description="Uncharacterized GPI-anchored protein At5g19230-like" evidence="2">
    <location>
        <begin position="1"/>
        <end position="47"/>
    </location>
</feature>
<keyword evidence="1" id="KW-0812">Transmembrane</keyword>
<sequence length="89" mass="9279">MPACIPNLDPTLVLSNFTLSQYSDSLNDTKYTGVGIGSEGNWMVVVLTTSTPEGSFVKASSDNVSASLVTAASLVSPMLLLLLACLLLL</sequence>
<gene>
    <name evidence="3" type="ORF">LTRI10_LOCUS50770</name>
</gene>
<protein>
    <recommendedName>
        <fullName evidence="2">Uncharacterized GPI-anchored protein At5g19230-like domain-containing protein</fullName>
    </recommendedName>
</protein>
<name>A0AAV2GP20_9ROSI</name>
<dbReference type="PANTHER" id="PTHR33976">
    <property type="entry name" value="OS07G0645000 PROTEIN"/>
    <property type="match status" value="1"/>
</dbReference>
<dbReference type="EMBL" id="OZ034822">
    <property type="protein sequence ID" value="CAL1411413.1"/>
    <property type="molecule type" value="Genomic_DNA"/>
</dbReference>
<evidence type="ECO:0000313" key="3">
    <source>
        <dbReference type="EMBL" id="CAL1411413.1"/>
    </source>
</evidence>
<dbReference type="PANTHER" id="PTHR33976:SF8">
    <property type="entry name" value="OS07G0645000 PROTEIN"/>
    <property type="match status" value="1"/>
</dbReference>
<evidence type="ECO:0000256" key="1">
    <source>
        <dbReference type="SAM" id="Phobius"/>
    </source>
</evidence>
<accession>A0AAV2GP20</accession>
<keyword evidence="4" id="KW-1185">Reference proteome</keyword>
<keyword evidence="1" id="KW-0472">Membrane</keyword>
<dbReference type="Proteomes" id="UP001497516">
    <property type="component" value="Chromosome 9"/>
</dbReference>
<proteinExistence type="predicted"/>
<keyword evidence="1" id="KW-1133">Transmembrane helix</keyword>
<dbReference type="InterPro" id="IPR059083">
    <property type="entry name" value="At5g19230_dom"/>
</dbReference>
<dbReference type="InterPro" id="IPR045285">
    <property type="entry name" value="At5g19230-like"/>
</dbReference>
<dbReference type="Pfam" id="PF25884">
    <property type="entry name" value="At5g19230"/>
    <property type="match status" value="1"/>
</dbReference>